<accession>Q6AKY2</accession>
<reference evidence="3" key="1">
    <citation type="journal article" date="2004" name="Environ. Microbiol.">
        <title>The genome of Desulfotalea psychrophila, a sulfate-reducing bacterium from permanently cold Arctic sediments.</title>
        <authorList>
            <person name="Rabus R."/>
            <person name="Ruepp A."/>
            <person name="Frickey T."/>
            <person name="Rattei T."/>
            <person name="Fartmann B."/>
            <person name="Stark M."/>
            <person name="Bauer M."/>
            <person name="Zibat A."/>
            <person name="Lombardot T."/>
            <person name="Becker I."/>
            <person name="Amann J."/>
            <person name="Gellner K."/>
            <person name="Teeling H."/>
            <person name="Leuschner W.D."/>
            <person name="Gloeckner F.-O."/>
            <person name="Lupas A.N."/>
            <person name="Amann R."/>
            <person name="Klenk H.-P."/>
        </authorList>
    </citation>
    <scope>NUCLEOTIDE SEQUENCE [LARGE SCALE GENOMIC DNA]</scope>
    <source>
        <strain evidence="3">DSM 12343 / LSv54</strain>
    </source>
</reference>
<evidence type="ECO:0008006" key="4">
    <source>
        <dbReference type="Google" id="ProtNLM"/>
    </source>
</evidence>
<keyword evidence="1" id="KW-0812">Transmembrane</keyword>
<keyword evidence="1" id="KW-1133">Transmembrane helix</keyword>
<name>Q6AKY2_DESPS</name>
<dbReference type="STRING" id="177439.DP2264"/>
<gene>
    <name evidence="2" type="ordered locus">DP2264</name>
</gene>
<dbReference type="InterPro" id="IPR047961">
    <property type="entry name" value="Transp_suffix-like"/>
</dbReference>
<evidence type="ECO:0000313" key="2">
    <source>
        <dbReference type="EMBL" id="CAG36993.1"/>
    </source>
</evidence>
<keyword evidence="3" id="KW-1185">Reference proteome</keyword>
<dbReference type="Proteomes" id="UP000000602">
    <property type="component" value="Chromosome"/>
</dbReference>
<dbReference type="KEGG" id="dps:DP2264"/>
<keyword evidence="1" id="KW-0472">Membrane</keyword>
<evidence type="ECO:0000313" key="3">
    <source>
        <dbReference type="Proteomes" id="UP000000602"/>
    </source>
</evidence>
<feature type="transmembrane region" description="Helical" evidence="1">
    <location>
        <begin position="28"/>
        <end position="46"/>
    </location>
</feature>
<dbReference type="HOGENOM" id="CLU_2914992_0_0_7"/>
<organism evidence="2 3">
    <name type="scientific">Desulfotalea psychrophila (strain LSv54 / DSM 12343)</name>
    <dbReference type="NCBI Taxonomy" id="177439"/>
    <lineage>
        <taxon>Bacteria</taxon>
        <taxon>Pseudomonadati</taxon>
        <taxon>Thermodesulfobacteriota</taxon>
        <taxon>Desulfobulbia</taxon>
        <taxon>Desulfobulbales</taxon>
        <taxon>Desulfocapsaceae</taxon>
        <taxon>Desulfotalea</taxon>
    </lineage>
</organism>
<proteinExistence type="predicted"/>
<protein>
    <recommendedName>
        <fullName evidence="4">Transporter suffix domain-containing protein</fullName>
    </recommendedName>
</protein>
<dbReference type="EMBL" id="CR522870">
    <property type="protein sequence ID" value="CAG36993.1"/>
    <property type="molecule type" value="Genomic_DNA"/>
</dbReference>
<dbReference type="AlphaFoldDB" id="Q6AKY2"/>
<evidence type="ECO:0000256" key="1">
    <source>
        <dbReference type="SAM" id="Phobius"/>
    </source>
</evidence>
<dbReference type="NCBIfam" id="NF033684">
    <property type="entry name" value="suffix_2_RND"/>
    <property type="match status" value="1"/>
</dbReference>
<sequence>MLSFLLWAVILLLPFLEISTVHMAESTTVLIISAEVAFFSGIALLGKEAWQHIKARFKGKG</sequence>